<comment type="caution">
    <text evidence="2">The sequence shown here is derived from an EMBL/GenBank/DDBJ whole genome shotgun (WGS) entry which is preliminary data.</text>
</comment>
<protein>
    <submittedName>
        <fullName evidence="2">Uncharacterized protein</fullName>
    </submittedName>
</protein>
<feature type="chain" id="PRO_5041907387" evidence="1">
    <location>
        <begin position="29"/>
        <end position="134"/>
    </location>
</feature>
<proteinExistence type="predicted"/>
<sequence length="134" mass="14661">MKKIVKRIAAMGAAVMMMASMSAIGVNAYGTASFSNELAHSDDYNPITTTSGYSIDYAYGVWATSISSVSGYSKGTPRFKVKTGGYSDYVDVYNTNQLYSFDSSMCRGNKTYYGYVKNKTSGCKCKVSGEFRFM</sequence>
<dbReference type="EMBL" id="JAOQJZ010000019">
    <property type="protein sequence ID" value="MCU6706923.1"/>
    <property type="molecule type" value="Genomic_DNA"/>
</dbReference>
<evidence type="ECO:0000256" key="1">
    <source>
        <dbReference type="SAM" id="SignalP"/>
    </source>
</evidence>
<dbReference type="RefSeq" id="WP_022127447.1">
    <property type="nucleotide sequence ID" value="NZ_JAOQJZ010000019.1"/>
</dbReference>
<dbReference type="AlphaFoldDB" id="A0AAE3IN20"/>
<evidence type="ECO:0000313" key="3">
    <source>
        <dbReference type="Proteomes" id="UP001208131"/>
    </source>
</evidence>
<keyword evidence="1" id="KW-0732">Signal</keyword>
<reference evidence="2 3" key="1">
    <citation type="journal article" date="2021" name="ISME Commun">
        <title>Automated analysis of genomic sequences facilitates high-throughput and comprehensive description of bacteria.</title>
        <authorList>
            <person name="Hitch T.C.A."/>
        </authorList>
    </citation>
    <scope>NUCLEOTIDE SEQUENCE [LARGE SCALE GENOMIC DNA]</scope>
    <source>
        <strain evidence="2 3">Sanger_31</strain>
    </source>
</reference>
<accession>A0AAE3IN20</accession>
<organism evidence="2 3">
    <name type="scientific">Hominimerdicola aceti</name>
    <dbReference type="NCBI Taxonomy" id="2981726"/>
    <lineage>
        <taxon>Bacteria</taxon>
        <taxon>Bacillati</taxon>
        <taxon>Bacillota</taxon>
        <taxon>Clostridia</taxon>
        <taxon>Eubacteriales</taxon>
        <taxon>Oscillospiraceae</taxon>
        <taxon>Hominimerdicola</taxon>
    </lineage>
</organism>
<keyword evidence="3" id="KW-1185">Reference proteome</keyword>
<evidence type="ECO:0000313" key="2">
    <source>
        <dbReference type="EMBL" id="MCU6706923.1"/>
    </source>
</evidence>
<feature type="signal peptide" evidence="1">
    <location>
        <begin position="1"/>
        <end position="28"/>
    </location>
</feature>
<name>A0AAE3IN20_9FIRM</name>
<dbReference type="Proteomes" id="UP001208131">
    <property type="component" value="Unassembled WGS sequence"/>
</dbReference>
<gene>
    <name evidence="2" type="ORF">OCV57_13470</name>
</gene>